<dbReference type="InterPro" id="IPR020464">
    <property type="entry name" value="LanC-like_prot_euk"/>
</dbReference>
<evidence type="ECO:0000313" key="3">
    <source>
        <dbReference type="EMBL" id="KOC63195.1"/>
    </source>
</evidence>
<feature type="binding site" evidence="2">
    <location>
        <position position="254"/>
    </location>
    <ligand>
        <name>Zn(2+)</name>
        <dbReference type="ChEBI" id="CHEBI:29105"/>
    </ligand>
</feature>
<feature type="binding site" evidence="2">
    <location>
        <position position="255"/>
    </location>
    <ligand>
        <name>Zn(2+)</name>
        <dbReference type="ChEBI" id="CHEBI:29105"/>
    </ligand>
</feature>
<dbReference type="AlphaFoldDB" id="A0A0L7QX72"/>
<dbReference type="InterPro" id="IPR012341">
    <property type="entry name" value="6hp_glycosidase-like_sf"/>
</dbReference>
<keyword evidence="2" id="KW-0862">Zinc</keyword>
<dbReference type="SMART" id="SM01260">
    <property type="entry name" value="LANC_like"/>
    <property type="match status" value="1"/>
</dbReference>
<proteinExistence type="inferred from homology"/>
<dbReference type="PRINTS" id="PR01950">
    <property type="entry name" value="LANCSUPER"/>
</dbReference>
<evidence type="ECO:0000313" key="4">
    <source>
        <dbReference type="Proteomes" id="UP000053825"/>
    </source>
</evidence>
<name>A0A0L7QX72_9HYME</name>
<dbReference type="CDD" id="cd04794">
    <property type="entry name" value="euk_LANCL"/>
    <property type="match status" value="1"/>
</dbReference>
<evidence type="ECO:0000256" key="2">
    <source>
        <dbReference type="PIRSR" id="PIRSR607822-1"/>
    </source>
</evidence>
<dbReference type="GO" id="GO:0005886">
    <property type="term" value="C:plasma membrane"/>
    <property type="evidence" value="ECO:0007669"/>
    <property type="project" value="TreeGrafter"/>
</dbReference>
<keyword evidence="4" id="KW-1185">Reference proteome</keyword>
<protein>
    <submittedName>
        <fullName evidence="3">LanC-like protein 2</fullName>
    </submittedName>
</protein>
<comment type="similarity">
    <text evidence="1">Belongs to the LanC-like protein family.</text>
</comment>
<evidence type="ECO:0000256" key="1">
    <source>
        <dbReference type="ARBA" id="ARBA00007179"/>
    </source>
</evidence>
<organism evidence="3 4">
    <name type="scientific">Habropoda laboriosa</name>
    <dbReference type="NCBI Taxonomy" id="597456"/>
    <lineage>
        <taxon>Eukaryota</taxon>
        <taxon>Metazoa</taxon>
        <taxon>Ecdysozoa</taxon>
        <taxon>Arthropoda</taxon>
        <taxon>Hexapoda</taxon>
        <taxon>Insecta</taxon>
        <taxon>Pterygota</taxon>
        <taxon>Neoptera</taxon>
        <taxon>Endopterygota</taxon>
        <taxon>Hymenoptera</taxon>
        <taxon>Apocrita</taxon>
        <taxon>Aculeata</taxon>
        <taxon>Apoidea</taxon>
        <taxon>Anthophila</taxon>
        <taxon>Apidae</taxon>
        <taxon>Habropoda</taxon>
    </lineage>
</organism>
<dbReference type="GO" id="GO:0005975">
    <property type="term" value="P:carbohydrate metabolic process"/>
    <property type="evidence" value="ECO:0007669"/>
    <property type="project" value="InterPro"/>
</dbReference>
<dbReference type="OrthoDB" id="10257263at2759"/>
<feature type="binding site" evidence="2">
    <location>
        <position position="208"/>
    </location>
    <ligand>
        <name>Zn(2+)</name>
        <dbReference type="ChEBI" id="CHEBI:29105"/>
    </ligand>
</feature>
<dbReference type="GO" id="GO:0031179">
    <property type="term" value="P:peptide modification"/>
    <property type="evidence" value="ECO:0007669"/>
    <property type="project" value="InterPro"/>
</dbReference>
<dbReference type="PANTHER" id="PTHR12736:SF21">
    <property type="entry name" value="LANC-LIKE PROTEIN 2"/>
    <property type="match status" value="1"/>
</dbReference>
<dbReference type="PANTHER" id="PTHR12736">
    <property type="entry name" value="LANC-LIKE PROTEIN"/>
    <property type="match status" value="1"/>
</dbReference>
<dbReference type="PRINTS" id="PR01951">
    <property type="entry name" value="LANCEUKARYTE"/>
</dbReference>
<gene>
    <name evidence="3" type="ORF">WH47_02704</name>
</gene>
<dbReference type="Pfam" id="PF05147">
    <property type="entry name" value="LANC_like"/>
    <property type="match status" value="2"/>
</dbReference>
<dbReference type="InterPro" id="IPR007822">
    <property type="entry name" value="LANC-like"/>
</dbReference>
<accession>A0A0L7QX72</accession>
<reference evidence="3 4" key="1">
    <citation type="submission" date="2015-07" db="EMBL/GenBank/DDBJ databases">
        <title>The genome of Habropoda laboriosa.</title>
        <authorList>
            <person name="Pan H."/>
            <person name="Kapheim K."/>
        </authorList>
    </citation>
    <scope>NUCLEOTIDE SEQUENCE [LARGE SCALE GENOMIC DNA]</scope>
    <source>
        <strain evidence="3">0110345459</strain>
    </source>
</reference>
<dbReference type="Proteomes" id="UP000053825">
    <property type="component" value="Unassembled WGS sequence"/>
</dbReference>
<dbReference type="SUPFAM" id="SSF158745">
    <property type="entry name" value="LanC-like"/>
    <property type="match status" value="1"/>
</dbReference>
<dbReference type="GO" id="GO:0046872">
    <property type="term" value="F:metal ion binding"/>
    <property type="evidence" value="ECO:0007669"/>
    <property type="project" value="UniProtKB-KW"/>
</dbReference>
<dbReference type="Gene3D" id="1.50.10.10">
    <property type="match status" value="2"/>
</dbReference>
<dbReference type="EMBL" id="KQ414705">
    <property type="protein sequence ID" value="KOC63195.1"/>
    <property type="molecule type" value="Genomic_DNA"/>
</dbReference>
<keyword evidence="2" id="KW-0479">Metal-binding</keyword>
<sequence length="329" mass="37033">MLRTRSEELLMTLETKEDYWMKYGDYSVYTGIAGIAFMFYKYGKCFNKPDYIDVAMELLKTCVDKFKSKREITFLTGSVGPLALSAVVLYSQGHHAEAHKMISGVKSVSSVVLNESSSIPDELLYGRAGYLYTLLFLNANISPPPIQDELIKQVIALIIKSGARQYLTQTQLEKDIKPALEFLQHLRYPSGNFPSSIGSTTDKLVHWCHGAPGMTMLFCLAHKVYQDENYLKTAVQCGEVIWSRGLLRKGNGICHGVAGNAYTFLCLFQETKDLKYLHRASKFAQWCISSHEQRIPDSPFSLFEGLGGTIYFLVDILHPLSAKFPAYTL</sequence>